<dbReference type="CTD" id="6751009"/>
<dbReference type="STRING" id="10228.B3RN52"/>
<keyword evidence="2 3" id="KW-1015">Disulfide bond</keyword>
<dbReference type="PANTHER" id="PTHR48071">
    <property type="entry name" value="SRCR DOMAIN-CONTAINING PROTEIN"/>
    <property type="match status" value="1"/>
</dbReference>
<proteinExistence type="predicted"/>
<dbReference type="Pfam" id="PF00530">
    <property type="entry name" value="SRCR"/>
    <property type="match status" value="1"/>
</dbReference>
<evidence type="ECO:0000256" key="2">
    <source>
        <dbReference type="ARBA" id="ARBA00023157"/>
    </source>
</evidence>
<dbReference type="OrthoDB" id="536948at2759"/>
<dbReference type="eggNOG" id="ENOG502QU48">
    <property type="taxonomic scope" value="Eukaryota"/>
</dbReference>
<sequence>VRLRGTSFSNRGRIEVFYNNTWGTVCDDEWDIHDAMVACRQLGFETARRALCCAAYGEGSGTIWLDNVRCNGNETDLFDCQHQDFGYSDCHHSHDASVICGGRNKACD</sequence>
<evidence type="ECO:0000256" key="1">
    <source>
        <dbReference type="ARBA" id="ARBA00022729"/>
    </source>
</evidence>
<feature type="disulfide bond" evidence="3">
    <location>
        <begin position="26"/>
        <end position="90"/>
    </location>
</feature>
<dbReference type="InParanoid" id="B3RN52"/>
<gene>
    <name evidence="5" type="ORF">TRIADDRAFT_21558</name>
</gene>
<dbReference type="PRINTS" id="PR00258">
    <property type="entry name" value="SPERACTRCPTR"/>
</dbReference>
<feature type="disulfide bond" evidence="3">
    <location>
        <begin position="70"/>
        <end position="80"/>
    </location>
</feature>
<keyword evidence="6" id="KW-1185">Reference proteome</keyword>
<dbReference type="PROSITE" id="PS50287">
    <property type="entry name" value="SRCR_2"/>
    <property type="match status" value="1"/>
</dbReference>
<dbReference type="SUPFAM" id="SSF56487">
    <property type="entry name" value="SRCR-like"/>
    <property type="match status" value="1"/>
</dbReference>
<evidence type="ECO:0000256" key="3">
    <source>
        <dbReference type="PROSITE-ProRule" id="PRU00196"/>
    </source>
</evidence>
<dbReference type="AlphaFoldDB" id="B3RN52"/>
<dbReference type="Proteomes" id="UP000009022">
    <property type="component" value="Unassembled WGS sequence"/>
</dbReference>
<dbReference type="SMART" id="SM00202">
    <property type="entry name" value="SR"/>
    <property type="match status" value="1"/>
</dbReference>
<evidence type="ECO:0000313" key="5">
    <source>
        <dbReference type="EMBL" id="EDV27394.1"/>
    </source>
</evidence>
<evidence type="ECO:0000259" key="4">
    <source>
        <dbReference type="PROSITE" id="PS50287"/>
    </source>
</evidence>
<dbReference type="EMBL" id="DS985242">
    <property type="protein sequence ID" value="EDV27394.1"/>
    <property type="molecule type" value="Genomic_DNA"/>
</dbReference>
<dbReference type="PhylomeDB" id="B3RN52"/>
<feature type="non-terminal residue" evidence="5">
    <location>
        <position position="1"/>
    </location>
</feature>
<dbReference type="KEGG" id="tad:TRIADDRAFT_21558"/>
<dbReference type="InterPro" id="IPR001190">
    <property type="entry name" value="SRCR"/>
</dbReference>
<reference evidence="5 6" key="1">
    <citation type="journal article" date="2008" name="Nature">
        <title>The Trichoplax genome and the nature of placozoans.</title>
        <authorList>
            <person name="Srivastava M."/>
            <person name="Begovic E."/>
            <person name="Chapman J."/>
            <person name="Putnam N.H."/>
            <person name="Hellsten U."/>
            <person name="Kawashima T."/>
            <person name="Kuo A."/>
            <person name="Mitros T."/>
            <person name="Salamov A."/>
            <person name="Carpenter M.L."/>
            <person name="Signorovitch A.Y."/>
            <person name="Moreno M.A."/>
            <person name="Kamm K."/>
            <person name="Grimwood J."/>
            <person name="Schmutz J."/>
            <person name="Shapiro H."/>
            <person name="Grigoriev I.V."/>
            <person name="Buss L.W."/>
            <person name="Schierwater B."/>
            <person name="Dellaporta S.L."/>
            <person name="Rokhsar D.S."/>
        </authorList>
    </citation>
    <scope>NUCLEOTIDE SEQUENCE [LARGE SCALE GENOMIC DNA]</scope>
    <source>
        <strain evidence="5 6">Grell-BS-1999</strain>
    </source>
</reference>
<organism evidence="5 6">
    <name type="scientific">Trichoplax adhaerens</name>
    <name type="common">Trichoplax reptans</name>
    <dbReference type="NCBI Taxonomy" id="10228"/>
    <lineage>
        <taxon>Eukaryota</taxon>
        <taxon>Metazoa</taxon>
        <taxon>Placozoa</taxon>
        <taxon>Uniplacotomia</taxon>
        <taxon>Trichoplacea</taxon>
        <taxon>Trichoplacidae</taxon>
        <taxon>Trichoplax</taxon>
    </lineage>
</organism>
<dbReference type="FunFam" id="3.10.250.10:FF:000001">
    <property type="entry name" value="Lysyl oxidase 4 isoform X1"/>
    <property type="match status" value="1"/>
</dbReference>
<dbReference type="HOGENOM" id="CLU_002555_6_1_1"/>
<accession>B3RN52</accession>
<evidence type="ECO:0000313" key="6">
    <source>
        <dbReference type="Proteomes" id="UP000009022"/>
    </source>
</evidence>
<dbReference type="InterPro" id="IPR036772">
    <property type="entry name" value="SRCR-like_dom_sf"/>
</dbReference>
<feature type="disulfide bond" evidence="3">
    <location>
        <begin position="39"/>
        <end position="100"/>
    </location>
</feature>
<dbReference type="RefSeq" id="XP_002109228.1">
    <property type="nucleotide sequence ID" value="XM_002109192.1"/>
</dbReference>
<dbReference type="GeneID" id="6751009"/>
<dbReference type="Gene3D" id="3.10.250.10">
    <property type="entry name" value="SRCR-like domain"/>
    <property type="match status" value="1"/>
</dbReference>
<dbReference type="OMA" id="DEWDIHD"/>
<protein>
    <recommendedName>
        <fullName evidence="4">SRCR domain-containing protein</fullName>
    </recommendedName>
</protein>
<feature type="domain" description="SRCR" evidence="4">
    <location>
        <begin position="1"/>
        <end position="101"/>
    </location>
</feature>
<name>B3RN52_TRIAD</name>
<dbReference type="PANTHER" id="PTHR48071:SF18">
    <property type="entry name" value="DELETED IN MALIGNANT BRAIN TUMORS 1 PROTEIN-RELATED"/>
    <property type="match status" value="1"/>
</dbReference>
<keyword evidence="1" id="KW-0732">Signal</keyword>
<dbReference type="GO" id="GO:0016020">
    <property type="term" value="C:membrane"/>
    <property type="evidence" value="ECO:0007669"/>
    <property type="project" value="InterPro"/>
</dbReference>